<keyword evidence="1" id="KW-0472">Membrane</keyword>
<accession>A0A809Z6F0</accession>
<protein>
    <submittedName>
        <fullName evidence="2">Uncharacterized protein</fullName>
    </submittedName>
</protein>
<dbReference type="AlphaFoldDB" id="A0A809Z6F0"/>
<reference evidence="4" key="1">
    <citation type="submission" date="2020-05" db="EMBL/GenBank/DDBJ databases">
        <title>Complete genome sequence of Bradyrhizobium diazoefficiens XF10 isolated from soybean nodule.</title>
        <authorList>
            <person name="Noda R."/>
            <person name="Kakizaki K."/>
            <person name="Minamisawa K."/>
        </authorList>
    </citation>
    <scope>NUCLEOTIDE SEQUENCE</scope>
    <source>
        <strain evidence="4">XF10</strain>
    </source>
</reference>
<gene>
    <name evidence="4" type="ORF">XF10B_33550</name>
    <name evidence="2" type="ORF">XF4B_33820</name>
    <name evidence="3" type="ORF">XF5B_34110</name>
</gene>
<evidence type="ECO:0000313" key="2">
    <source>
        <dbReference type="EMBL" id="BCE47033.1"/>
    </source>
</evidence>
<evidence type="ECO:0000313" key="4">
    <source>
        <dbReference type="EMBL" id="BCE90557.1"/>
    </source>
</evidence>
<keyword evidence="1" id="KW-0812">Transmembrane</keyword>
<evidence type="ECO:0000256" key="1">
    <source>
        <dbReference type="SAM" id="Phobius"/>
    </source>
</evidence>
<reference evidence="2" key="2">
    <citation type="submission" date="2020-05" db="EMBL/GenBank/DDBJ databases">
        <title>Complete genome sequence of Bradyrhizobium diazoefficiens XF4 isolated from soybean nodule.</title>
        <authorList>
            <person name="Noda R."/>
            <person name="Kakizaki K."/>
            <person name="Minamisawa K."/>
        </authorList>
    </citation>
    <scope>NUCLEOTIDE SEQUENCE</scope>
    <source>
        <strain evidence="2">XF4</strain>
    </source>
</reference>
<evidence type="ECO:0000313" key="3">
    <source>
        <dbReference type="EMBL" id="BCE55899.1"/>
    </source>
</evidence>
<proteinExistence type="predicted"/>
<sequence length="89" mass="9042">MSADKLVECAGLFAPTQRPPARITVGTTSGFQGAASNDMSDAQIGLMTATPIIIAFAIALRRMGVLSTVATVSAVSLSVAIAAVLFTTQ</sequence>
<dbReference type="EMBL" id="AP023095">
    <property type="protein sequence ID" value="BCE55899.1"/>
    <property type="molecule type" value="Genomic_DNA"/>
</dbReference>
<reference evidence="3" key="3">
    <citation type="submission" date="2020-05" db="EMBL/GenBank/DDBJ databases">
        <title>Complete genome sequence of Bradyrhizobium diazoefficiens XF5 isolated from soybean nodule.</title>
        <authorList>
            <person name="Noda R."/>
            <person name="Kakizaki K."/>
            <person name="Minamisawa K."/>
        </authorList>
    </citation>
    <scope>NUCLEOTIDE SEQUENCE</scope>
    <source>
        <strain evidence="3">XF5</strain>
    </source>
</reference>
<name>A0A809Z6F0_9BRAD</name>
<keyword evidence="1" id="KW-1133">Transmembrane helix</keyword>
<feature type="transmembrane region" description="Helical" evidence="1">
    <location>
        <begin position="42"/>
        <end position="60"/>
    </location>
</feature>
<dbReference type="EMBL" id="AP023094">
    <property type="protein sequence ID" value="BCE47033.1"/>
    <property type="molecule type" value="Genomic_DNA"/>
</dbReference>
<feature type="transmembrane region" description="Helical" evidence="1">
    <location>
        <begin position="65"/>
        <end position="86"/>
    </location>
</feature>
<dbReference type="EMBL" id="AP023099">
    <property type="protein sequence ID" value="BCE90557.1"/>
    <property type="molecule type" value="Genomic_DNA"/>
</dbReference>
<organism evidence="2">
    <name type="scientific">Bradyrhizobium diazoefficiens</name>
    <dbReference type="NCBI Taxonomy" id="1355477"/>
    <lineage>
        <taxon>Bacteria</taxon>
        <taxon>Pseudomonadati</taxon>
        <taxon>Pseudomonadota</taxon>
        <taxon>Alphaproteobacteria</taxon>
        <taxon>Hyphomicrobiales</taxon>
        <taxon>Nitrobacteraceae</taxon>
        <taxon>Bradyrhizobium</taxon>
    </lineage>
</organism>